<evidence type="ECO:0000259" key="1">
    <source>
        <dbReference type="Pfam" id="PF06568"/>
    </source>
</evidence>
<comment type="caution">
    <text evidence="2">The sequence shown here is derived from an EMBL/GenBank/DDBJ whole genome shotgun (WGS) entry which is preliminary data.</text>
</comment>
<dbReference type="InterPro" id="IPR009506">
    <property type="entry name" value="YjiS-like"/>
</dbReference>
<reference evidence="2 3" key="1">
    <citation type="submission" date="2017-05" db="EMBL/GenBank/DDBJ databases">
        <authorList>
            <person name="Varghese N."/>
            <person name="Submissions S."/>
        </authorList>
    </citation>
    <scope>NUCLEOTIDE SEQUENCE [LARGE SCALE GENOMIC DNA]</scope>
    <source>
        <strain evidence="2 3">DSM 29734</strain>
    </source>
</reference>
<dbReference type="Pfam" id="PF06568">
    <property type="entry name" value="YjiS-like"/>
    <property type="match status" value="1"/>
</dbReference>
<dbReference type="Proteomes" id="UP001157961">
    <property type="component" value="Unassembled WGS sequence"/>
</dbReference>
<feature type="domain" description="YjiS-like" evidence="1">
    <location>
        <begin position="33"/>
        <end position="61"/>
    </location>
</feature>
<dbReference type="EMBL" id="FXTY01000003">
    <property type="protein sequence ID" value="SMP18856.1"/>
    <property type="molecule type" value="Genomic_DNA"/>
</dbReference>
<accession>A0ABY1NUS3</accession>
<keyword evidence="3" id="KW-1185">Reference proteome</keyword>
<proteinExistence type="predicted"/>
<name>A0ABY1NUS3_9RHOB</name>
<evidence type="ECO:0000313" key="3">
    <source>
        <dbReference type="Proteomes" id="UP001157961"/>
    </source>
</evidence>
<protein>
    <recommendedName>
        <fullName evidence="1">YjiS-like domain-containing protein</fullName>
    </recommendedName>
</protein>
<organism evidence="2 3">
    <name type="scientific">Shimia sagamensis</name>
    <dbReference type="NCBI Taxonomy" id="1566352"/>
    <lineage>
        <taxon>Bacteria</taxon>
        <taxon>Pseudomonadati</taxon>
        <taxon>Pseudomonadota</taxon>
        <taxon>Alphaproteobacteria</taxon>
        <taxon>Rhodobacterales</taxon>
        <taxon>Roseobacteraceae</taxon>
    </lineage>
</organism>
<gene>
    <name evidence="2" type="ORF">SAMN06265373_103342</name>
</gene>
<evidence type="ECO:0000313" key="2">
    <source>
        <dbReference type="EMBL" id="SMP18856.1"/>
    </source>
</evidence>
<sequence length="71" mass="8189">MAYLNTPHSRGIGMGARIYDAWSTYRAERQHNALYRETTRQLGGLSERQLEDIGVSRHDIEILARDQTVSR</sequence>
<dbReference type="RefSeq" id="WP_283425782.1">
    <property type="nucleotide sequence ID" value="NZ_FXTY01000003.1"/>
</dbReference>